<comment type="caution">
    <text evidence="1">The sequence shown here is derived from an EMBL/GenBank/DDBJ whole genome shotgun (WGS) entry which is preliminary data.</text>
</comment>
<dbReference type="EMBL" id="JAIZAY010000004">
    <property type="protein sequence ID" value="KAJ8043352.1"/>
    <property type="molecule type" value="Genomic_DNA"/>
</dbReference>
<dbReference type="AlphaFoldDB" id="A0A9Q1CDL1"/>
<reference evidence="1" key="1">
    <citation type="submission" date="2021-10" db="EMBL/GenBank/DDBJ databases">
        <title>Tropical sea cucumber genome reveals ecological adaptation and Cuvierian tubules defense mechanism.</title>
        <authorList>
            <person name="Chen T."/>
        </authorList>
    </citation>
    <scope>NUCLEOTIDE SEQUENCE</scope>
    <source>
        <strain evidence="1">Nanhai2018</strain>
        <tissue evidence="1">Muscle</tissue>
    </source>
</reference>
<dbReference type="EMBL" id="JAIZAY010000001">
    <property type="protein sequence ID" value="KAJ8048366.1"/>
    <property type="molecule type" value="Genomic_DNA"/>
</dbReference>
<sequence length="70" mass="8206">MLFGSFYCFNLEYPEGASITLEFIQRCLVKINPKRGTKSRGKKYYIIHPKVLTLVKQIKSFEADWDIESD</sequence>
<organism evidence="1 3">
    <name type="scientific">Holothuria leucospilota</name>
    <name type="common">Black long sea cucumber</name>
    <name type="synonym">Mertensiothuria leucospilota</name>
    <dbReference type="NCBI Taxonomy" id="206669"/>
    <lineage>
        <taxon>Eukaryota</taxon>
        <taxon>Metazoa</taxon>
        <taxon>Echinodermata</taxon>
        <taxon>Eleutherozoa</taxon>
        <taxon>Echinozoa</taxon>
        <taxon>Holothuroidea</taxon>
        <taxon>Aspidochirotacea</taxon>
        <taxon>Aspidochirotida</taxon>
        <taxon>Holothuriidae</taxon>
        <taxon>Holothuria</taxon>
    </lineage>
</organism>
<dbReference type="Proteomes" id="UP001152320">
    <property type="component" value="Chromosome 4"/>
</dbReference>
<proteinExistence type="predicted"/>
<evidence type="ECO:0000313" key="2">
    <source>
        <dbReference type="EMBL" id="KAJ8048366.1"/>
    </source>
</evidence>
<name>A0A9Q1CDL1_HOLLE</name>
<evidence type="ECO:0000313" key="3">
    <source>
        <dbReference type="Proteomes" id="UP001152320"/>
    </source>
</evidence>
<keyword evidence="3" id="KW-1185">Reference proteome</keyword>
<gene>
    <name evidence="2" type="ORF">HOLleu_00648</name>
    <name evidence="1" type="ORF">HOLleu_10403</name>
</gene>
<protein>
    <submittedName>
        <fullName evidence="1">Uncharacterized protein</fullName>
    </submittedName>
</protein>
<evidence type="ECO:0000313" key="1">
    <source>
        <dbReference type="EMBL" id="KAJ8043352.1"/>
    </source>
</evidence>
<accession>A0A9Q1CDL1</accession>
<dbReference type="Proteomes" id="UP001152320">
    <property type="component" value="Chromosome 1"/>
</dbReference>
<dbReference type="OrthoDB" id="8838209at2759"/>